<dbReference type="GO" id="GO:0005506">
    <property type="term" value="F:iron ion binding"/>
    <property type="evidence" value="ECO:0007669"/>
    <property type="project" value="InterPro"/>
</dbReference>
<dbReference type="InterPro" id="IPR001128">
    <property type="entry name" value="Cyt_P450"/>
</dbReference>
<protein>
    <submittedName>
        <fullName evidence="8">Cytochrome P450</fullName>
    </submittedName>
</protein>
<dbReference type="GO" id="GO:0004497">
    <property type="term" value="F:monooxygenase activity"/>
    <property type="evidence" value="ECO:0007669"/>
    <property type="project" value="UniProtKB-KW"/>
</dbReference>
<keyword evidence="3 5" id="KW-0479">Metal-binding</keyword>
<feature type="region of interest" description="Disordered" evidence="7">
    <location>
        <begin position="434"/>
        <end position="454"/>
    </location>
</feature>
<keyword evidence="9" id="KW-1185">Reference proteome</keyword>
<feature type="compositionally biased region" description="Polar residues" evidence="7">
    <location>
        <begin position="442"/>
        <end position="454"/>
    </location>
</feature>
<sequence length="537" mass="60837">MAAIELLTVQNLTLTIVVIYITRRALLLYEWLFVSPLSDLHANIWTLAFPIVGEYWTIRGKGFQRKHRLHSQYGSVWRMGPSWISVADPQLAHQIMKTDDLPKPERMYSKFKLLPTDPDTILTTSSRELHKMLRKLSTPAFSIKYLNNLEPYMFSVWESFEKKVLSLPSTGNGWRSVDMLDYFHKMAADIIGETAFGSSFGMVESGHHAFLEARRSMLHFAVQKRIFPFLTLIDHRLLPIGKSLSMHQNLLKDTVSNRVALNGSGQRRNDILQMLLDHRDPDTGESFDKAQIATSISLFNDAGSETTGNAMTWVLYFLLKYPDAKAKLQAELDAAFPDGLNSQMMLSTLKTLPFLDAVIKETLRLRPVAPTIAREFTEDMVVQVHEVDGSARSVHIPAGTWCDISFYAIHRSSQLWLRAEEFYPERWIEGSASSTQEEEVSGASQTKAEANNSSRAVWGTPKLVNRDAFWPFSAGTRDCIGKNFAYNEMRILLGHLVRRFDIVAGFDTHTEVEGASYITLSVNMKGGLPVKLKPRKK</sequence>
<name>A0A138ZZG8_GONPJ</name>
<proteinExistence type="inferred from homology"/>
<dbReference type="Pfam" id="PF00067">
    <property type="entry name" value="p450"/>
    <property type="match status" value="1"/>
</dbReference>
<dbReference type="PANTHER" id="PTHR24305:SF166">
    <property type="entry name" value="CYTOCHROME P450 12A4, MITOCHONDRIAL-RELATED"/>
    <property type="match status" value="1"/>
</dbReference>
<evidence type="ECO:0000256" key="4">
    <source>
        <dbReference type="ARBA" id="ARBA00023004"/>
    </source>
</evidence>
<dbReference type="InterPro" id="IPR050121">
    <property type="entry name" value="Cytochrome_P450_monoxygenase"/>
</dbReference>
<dbReference type="InterPro" id="IPR017972">
    <property type="entry name" value="Cyt_P450_CS"/>
</dbReference>
<evidence type="ECO:0000256" key="1">
    <source>
        <dbReference type="ARBA" id="ARBA00001971"/>
    </source>
</evidence>
<dbReference type="STRING" id="1344416.A0A138ZZG8"/>
<evidence type="ECO:0000256" key="5">
    <source>
        <dbReference type="PIRSR" id="PIRSR602401-1"/>
    </source>
</evidence>
<evidence type="ECO:0000256" key="3">
    <source>
        <dbReference type="ARBA" id="ARBA00022723"/>
    </source>
</evidence>
<organism evidence="8 9">
    <name type="scientific">Gonapodya prolifera (strain JEL478)</name>
    <name type="common">Monoblepharis prolifera</name>
    <dbReference type="NCBI Taxonomy" id="1344416"/>
    <lineage>
        <taxon>Eukaryota</taxon>
        <taxon>Fungi</taxon>
        <taxon>Fungi incertae sedis</taxon>
        <taxon>Chytridiomycota</taxon>
        <taxon>Chytridiomycota incertae sedis</taxon>
        <taxon>Monoblepharidomycetes</taxon>
        <taxon>Monoblepharidales</taxon>
        <taxon>Gonapodyaceae</taxon>
        <taxon>Gonapodya</taxon>
    </lineage>
</organism>
<dbReference type="OMA" id="FMANSIN"/>
<comment type="cofactor">
    <cofactor evidence="1 5">
        <name>heme</name>
        <dbReference type="ChEBI" id="CHEBI:30413"/>
    </cofactor>
</comment>
<dbReference type="PROSITE" id="PS00086">
    <property type="entry name" value="CYTOCHROME_P450"/>
    <property type="match status" value="1"/>
</dbReference>
<dbReference type="SUPFAM" id="SSF48264">
    <property type="entry name" value="Cytochrome P450"/>
    <property type="match status" value="1"/>
</dbReference>
<accession>A0A138ZZG8</accession>
<dbReference type="PANTHER" id="PTHR24305">
    <property type="entry name" value="CYTOCHROME P450"/>
    <property type="match status" value="1"/>
</dbReference>
<keyword evidence="5 6" id="KW-0349">Heme</keyword>
<dbReference type="InterPro" id="IPR002401">
    <property type="entry name" value="Cyt_P450_E_grp-I"/>
</dbReference>
<gene>
    <name evidence="8" type="ORF">M427DRAFT_63741</name>
</gene>
<comment type="similarity">
    <text evidence="2 6">Belongs to the cytochrome P450 family.</text>
</comment>
<dbReference type="GO" id="GO:0020037">
    <property type="term" value="F:heme binding"/>
    <property type="evidence" value="ECO:0007669"/>
    <property type="project" value="InterPro"/>
</dbReference>
<keyword evidence="6" id="KW-0503">Monooxygenase</keyword>
<dbReference type="Gene3D" id="1.10.630.10">
    <property type="entry name" value="Cytochrome P450"/>
    <property type="match status" value="1"/>
</dbReference>
<reference evidence="8 9" key="1">
    <citation type="journal article" date="2015" name="Genome Biol. Evol.">
        <title>Phylogenomic analyses indicate that early fungi evolved digesting cell walls of algal ancestors of land plants.</title>
        <authorList>
            <person name="Chang Y."/>
            <person name="Wang S."/>
            <person name="Sekimoto S."/>
            <person name="Aerts A.L."/>
            <person name="Choi C."/>
            <person name="Clum A."/>
            <person name="LaButti K.M."/>
            <person name="Lindquist E.A."/>
            <person name="Yee Ngan C."/>
            <person name="Ohm R.A."/>
            <person name="Salamov A.A."/>
            <person name="Grigoriev I.V."/>
            <person name="Spatafora J.W."/>
            <person name="Berbee M.L."/>
        </authorList>
    </citation>
    <scope>NUCLEOTIDE SEQUENCE [LARGE SCALE GENOMIC DNA]</scope>
    <source>
        <strain evidence="8 9">JEL478</strain>
    </source>
</reference>
<dbReference type="EMBL" id="KQ965855">
    <property type="protein sequence ID" value="KXS09665.1"/>
    <property type="molecule type" value="Genomic_DNA"/>
</dbReference>
<dbReference type="GO" id="GO:0016705">
    <property type="term" value="F:oxidoreductase activity, acting on paired donors, with incorporation or reduction of molecular oxygen"/>
    <property type="evidence" value="ECO:0007669"/>
    <property type="project" value="InterPro"/>
</dbReference>
<dbReference type="PRINTS" id="PR00463">
    <property type="entry name" value="EP450I"/>
</dbReference>
<evidence type="ECO:0000256" key="2">
    <source>
        <dbReference type="ARBA" id="ARBA00010617"/>
    </source>
</evidence>
<dbReference type="OrthoDB" id="1470350at2759"/>
<keyword evidence="4 5" id="KW-0408">Iron</keyword>
<dbReference type="AlphaFoldDB" id="A0A138ZZG8"/>
<evidence type="ECO:0000313" key="9">
    <source>
        <dbReference type="Proteomes" id="UP000070544"/>
    </source>
</evidence>
<feature type="binding site" description="axial binding residue" evidence="5">
    <location>
        <position position="479"/>
    </location>
    <ligand>
        <name>heme</name>
        <dbReference type="ChEBI" id="CHEBI:30413"/>
    </ligand>
    <ligandPart>
        <name>Fe</name>
        <dbReference type="ChEBI" id="CHEBI:18248"/>
    </ligandPart>
</feature>
<keyword evidence="6" id="KW-0560">Oxidoreductase</keyword>
<dbReference type="PRINTS" id="PR00385">
    <property type="entry name" value="P450"/>
</dbReference>
<evidence type="ECO:0000313" key="8">
    <source>
        <dbReference type="EMBL" id="KXS09665.1"/>
    </source>
</evidence>
<dbReference type="InterPro" id="IPR036396">
    <property type="entry name" value="Cyt_P450_sf"/>
</dbReference>
<dbReference type="Proteomes" id="UP000070544">
    <property type="component" value="Unassembled WGS sequence"/>
</dbReference>
<evidence type="ECO:0000256" key="6">
    <source>
        <dbReference type="RuleBase" id="RU000461"/>
    </source>
</evidence>
<evidence type="ECO:0000256" key="7">
    <source>
        <dbReference type="SAM" id="MobiDB-lite"/>
    </source>
</evidence>